<evidence type="ECO:0000313" key="8">
    <source>
        <dbReference type="EMBL" id="APZ94116.1"/>
    </source>
</evidence>
<keyword evidence="9" id="KW-1185">Reference proteome</keyword>
<dbReference type="RefSeq" id="WP_077025473.1">
    <property type="nucleotide sequence ID" value="NZ_CP017641.1"/>
</dbReference>
<gene>
    <name evidence="8" type="primary">flgB</name>
    <name evidence="8" type="ORF">Fuma_03739</name>
</gene>
<dbReference type="Proteomes" id="UP000187735">
    <property type="component" value="Chromosome"/>
</dbReference>
<dbReference type="InterPro" id="IPR006300">
    <property type="entry name" value="FlgB"/>
</dbReference>
<keyword evidence="8" id="KW-0969">Cilium</keyword>
<keyword evidence="8" id="KW-0966">Cell projection</keyword>
<dbReference type="OrthoDB" id="9792068at2"/>
<comment type="function">
    <text evidence="5 6">Structural component of flagellum, the bacterial motility apparatus. Part of the rod structure of flagellar basal body.</text>
</comment>
<feature type="domain" description="Flagellar basal body rod protein N-terminal" evidence="7">
    <location>
        <begin position="16"/>
        <end position="38"/>
    </location>
</feature>
<keyword evidence="8" id="KW-0282">Flagellum</keyword>
<proteinExistence type="inferred from homology"/>
<evidence type="ECO:0000256" key="1">
    <source>
        <dbReference type="ARBA" id="ARBA00004117"/>
    </source>
</evidence>
<dbReference type="EMBL" id="CP017641">
    <property type="protein sequence ID" value="APZ94116.1"/>
    <property type="molecule type" value="Genomic_DNA"/>
</dbReference>
<keyword evidence="4 6" id="KW-0975">Bacterial flagellum</keyword>
<evidence type="ECO:0000256" key="4">
    <source>
        <dbReference type="ARBA" id="ARBA00023143"/>
    </source>
</evidence>
<evidence type="ECO:0000256" key="2">
    <source>
        <dbReference type="ARBA" id="ARBA00009677"/>
    </source>
</evidence>
<name>A0A1P8WJ74_9PLAN</name>
<dbReference type="NCBIfam" id="TIGR01396">
    <property type="entry name" value="FlgB"/>
    <property type="match status" value="1"/>
</dbReference>
<comment type="subcellular location">
    <subcellularLocation>
        <location evidence="1 6">Bacterial flagellum basal body</location>
    </subcellularLocation>
</comment>
<dbReference type="KEGG" id="fmr:Fuma_03739"/>
<evidence type="ECO:0000259" key="7">
    <source>
        <dbReference type="Pfam" id="PF00460"/>
    </source>
</evidence>
<comment type="similarity">
    <text evidence="2 6">Belongs to the flagella basal body rod proteins family.</text>
</comment>
<dbReference type="GO" id="GO:0071973">
    <property type="term" value="P:bacterial-type flagellum-dependent cell motility"/>
    <property type="evidence" value="ECO:0007669"/>
    <property type="project" value="InterPro"/>
</dbReference>
<sequence>MSLFNNHFDLLTRLVSASEQRQQVISHNIANVNTPNYRRLDLDFESALAAEIRRGDRSIGSPAEASVIQTQGLPTRSDGNNVDIDKEIGALGKNALLQQVYLQLMGTEMNQMKRAMEG</sequence>
<dbReference type="AlphaFoldDB" id="A0A1P8WJ74"/>
<dbReference type="InterPro" id="IPR001444">
    <property type="entry name" value="Flag_bb_rod_N"/>
</dbReference>
<dbReference type="GO" id="GO:0030694">
    <property type="term" value="C:bacterial-type flagellum basal body, rod"/>
    <property type="evidence" value="ECO:0007669"/>
    <property type="project" value="InterPro"/>
</dbReference>
<evidence type="ECO:0000313" key="9">
    <source>
        <dbReference type="Proteomes" id="UP000187735"/>
    </source>
</evidence>
<accession>A0A1P8WJ74</accession>
<protein>
    <recommendedName>
        <fullName evidence="3 6">Flagellar basal body rod protein FlgB</fullName>
    </recommendedName>
</protein>
<evidence type="ECO:0000256" key="3">
    <source>
        <dbReference type="ARBA" id="ARBA00014376"/>
    </source>
</evidence>
<evidence type="ECO:0000256" key="6">
    <source>
        <dbReference type="PIRNR" id="PIRNR002889"/>
    </source>
</evidence>
<dbReference type="Pfam" id="PF00460">
    <property type="entry name" value="Flg_bb_rod"/>
    <property type="match status" value="1"/>
</dbReference>
<evidence type="ECO:0000256" key="5">
    <source>
        <dbReference type="ARBA" id="ARBA00024934"/>
    </source>
</evidence>
<dbReference type="PIRSF" id="PIRSF002889">
    <property type="entry name" value="Rod_FlgB"/>
    <property type="match status" value="1"/>
</dbReference>
<comment type="subunit">
    <text evidence="6">The basal body constitutes a major portion of the flagellar organelle and consists of a number of rings mounted on a central rod.</text>
</comment>
<organism evidence="8 9">
    <name type="scientific">Fuerstiella marisgermanici</name>
    <dbReference type="NCBI Taxonomy" id="1891926"/>
    <lineage>
        <taxon>Bacteria</taxon>
        <taxon>Pseudomonadati</taxon>
        <taxon>Planctomycetota</taxon>
        <taxon>Planctomycetia</taxon>
        <taxon>Planctomycetales</taxon>
        <taxon>Planctomycetaceae</taxon>
        <taxon>Fuerstiella</taxon>
    </lineage>
</organism>
<dbReference type="STRING" id="1891926.Fuma_03739"/>
<reference evidence="8 9" key="1">
    <citation type="journal article" date="2016" name="Front. Microbiol.">
        <title>Fuerstia marisgermanicae gen. nov., sp. nov., an Unusual Member of the Phylum Planctomycetes from the German Wadden Sea.</title>
        <authorList>
            <person name="Kohn T."/>
            <person name="Heuer A."/>
            <person name="Jogler M."/>
            <person name="Vollmers J."/>
            <person name="Boedeker C."/>
            <person name="Bunk B."/>
            <person name="Rast P."/>
            <person name="Borchert D."/>
            <person name="Glockner I."/>
            <person name="Freese H.M."/>
            <person name="Klenk H.P."/>
            <person name="Overmann J."/>
            <person name="Kaster A.K."/>
            <person name="Rohde M."/>
            <person name="Wiegand S."/>
            <person name="Jogler C."/>
        </authorList>
    </citation>
    <scope>NUCLEOTIDE SEQUENCE [LARGE SCALE GENOMIC DNA]</scope>
    <source>
        <strain evidence="8 9">NH11</strain>
    </source>
</reference>